<dbReference type="GeneID" id="21011901"/>
<dbReference type="Gene3D" id="2.70.20.60">
    <property type="entry name" value="Viral matrix protein, C-terminal domain"/>
    <property type="match status" value="1"/>
</dbReference>
<gene>
    <name evidence="9" type="primary">M</name>
</gene>
<comment type="similarity">
    <text evidence="3">Belongs to the morbillivirus/respirovirus/rubulavirus M protein family.</text>
</comment>
<comment type="subcellular location">
    <subcellularLocation>
        <location evidence="2">Virion</location>
    </subcellularLocation>
</comment>
<dbReference type="Proteomes" id="UP000119395">
    <property type="component" value="Segment"/>
</dbReference>
<proteinExistence type="inferred from homology"/>
<dbReference type="RefSeq" id="YP_009094455.1">
    <property type="nucleotide sequence ID" value="NC_025403.1"/>
</dbReference>
<evidence type="ECO:0000256" key="2">
    <source>
        <dbReference type="ARBA" id="ARBA00004328"/>
    </source>
</evidence>
<sequence>MAHRQASVSLKVDPVSEKNHLRPFPIVQVTPDSGNGRGRLMKQIRIKDLTPAGSTEPPITFVNTYGFVKPLRTRSEFFSEFHRPDSSPSITACTLPFGAGPNIDHPMRLLEEIEKCHIVMRKSASLREEVVYTIQKLPPILAYHQIASQKLICVPSEKYLKAPSKMQSGVDYTYCISFLSIVYCPPSLKFRVLRPLQMMRSSTMRSIQIEVLLEVDCDDSSPATRFLIRDEATQKWRASVWFHLCNIIKSHQGGDKYDDHYFNDKCRKMDLEVGIIDMWGPTFLVKAHGRVPKSAKVYFSQKNWACHPLVDAAPALSKILWSVGASIVQVNAILQPSDLNQLAQFSDVIYPKVKINRALAGSPPSKWNPVKKAVLG</sequence>
<evidence type="ECO:0000313" key="10">
    <source>
        <dbReference type="Proteomes" id="UP000119395"/>
    </source>
</evidence>
<evidence type="ECO:0000313" key="9">
    <source>
        <dbReference type="EMBL" id="AFX75107.1"/>
    </source>
</evidence>
<dbReference type="OrthoDB" id="3682at10239"/>
<keyword evidence="5" id="KW-0946">Virion</keyword>
<evidence type="ECO:0000256" key="1">
    <source>
        <dbReference type="ARBA" id="ARBA00002926"/>
    </source>
</evidence>
<accession>K7XBD3</accession>
<evidence type="ECO:0000256" key="6">
    <source>
        <dbReference type="ARBA" id="ARBA00023311"/>
    </source>
</evidence>
<feature type="domain" description="Matrix protein N-terminal" evidence="7">
    <location>
        <begin position="11"/>
        <end position="185"/>
    </location>
</feature>
<comment type="function">
    <text evidence="1">The M protein has a crucial role in virus assembly and interacts with the RNP complex as well as with the viral membrane.</text>
</comment>
<dbReference type="Gene3D" id="2.70.20.50">
    <property type="entry name" value="Viral matrix protein, N-terminal domain"/>
    <property type="match status" value="1"/>
</dbReference>
<organism evidence="9 10">
    <name type="scientific">Achimota virus 1</name>
    <dbReference type="NCBI Taxonomy" id="1261100"/>
    <lineage>
        <taxon>Viruses</taxon>
        <taxon>Riboviria</taxon>
        <taxon>Orthornavirae</taxon>
        <taxon>Negarnaviricota</taxon>
        <taxon>Haploviricotina</taxon>
        <taxon>Monjiviricetes</taxon>
        <taxon>Mononegavirales</taxon>
        <taxon>Paramyxoviridae</taxon>
        <taxon>Rubulavirinae</taxon>
        <taxon>Pararubulavirus</taxon>
        <taxon>Pararubulavirus achimotaense</taxon>
    </lineage>
</organism>
<dbReference type="KEGG" id="vg:21011901"/>
<dbReference type="InterPro" id="IPR055413">
    <property type="entry name" value="Matrix_Paramyxo_C"/>
</dbReference>
<dbReference type="InterPro" id="IPR042539">
    <property type="entry name" value="Matrix_C"/>
</dbReference>
<protein>
    <recommendedName>
        <fullName evidence="4">Matrix protein</fullName>
    </recommendedName>
</protein>
<dbReference type="GO" id="GO:0039660">
    <property type="term" value="F:structural constituent of virion"/>
    <property type="evidence" value="ECO:0007669"/>
    <property type="project" value="UniProtKB-KW"/>
</dbReference>
<evidence type="ECO:0000256" key="4">
    <source>
        <dbReference type="ARBA" id="ARBA00017678"/>
    </source>
</evidence>
<keyword evidence="10" id="KW-1185">Reference proteome</keyword>
<reference evidence="9 10" key="1">
    <citation type="journal article" date="2013" name="J. Virol.">
        <title>Novel, Potentially Zoonotic Paramyxoviruses from the African Straw-Colored Fruit Bat Eidolon helvum.</title>
        <authorList>
            <person name="Baker K.S."/>
            <person name="Todd S."/>
            <person name="Marsh G.A."/>
            <person name="Crameri G."/>
            <person name="Barr J."/>
            <person name="Kamins A.O."/>
            <person name="Peel A.J."/>
            <person name="Yu M."/>
            <person name="Hayman D.T."/>
            <person name="Nadjm B."/>
            <person name="Mtove G."/>
            <person name="Amos B."/>
            <person name="Reyburn H."/>
            <person name="Nyarko E."/>
            <person name="Suu-Ire R."/>
            <person name="Murcia P.R."/>
            <person name="Cunningham A.A."/>
            <person name="Wood J.L."/>
            <person name="Wang L.F."/>
        </authorList>
    </citation>
    <scope>NUCLEOTIDE SEQUENCE [LARGE SCALE GENOMIC DNA]</scope>
</reference>
<dbReference type="EMBL" id="JX051319">
    <property type="protein sequence ID" value="AFX75107.1"/>
    <property type="molecule type" value="Viral_cRNA"/>
</dbReference>
<dbReference type="GO" id="GO:0019068">
    <property type="term" value="P:virion assembly"/>
    <property type="evidence" value="ECO:0007669"/>
    <property type="project" value="InterPro"/>
</dbReference>
<dbReference type="Pfam" id="PF00661">
    <property type="entry name" value="Matrix_Paramyxo_N"/>
    <property type="match status" value="1"/>
</dbReference>
<name>K7XBD3_9MONO</name>
<keyword evidence="6" id="KW-0468">Viral matrix protein</keyword>
<evidence type="ECO:0000259" key="8">
    <source>
        <dbReference type="Pfam" id="PF23765"/>
    </source>
</evidence>
<dbReference type="InterPro" id="IPR042540">
    <property type="entry name" value="Matrix_N"/>
</dbReference>
<dbReference type="InterPro" id="IPR000982">
    <property type="entry name" value="Matrix_Paramyxo_N"/>
</dbReference>
<evidence type="ECO:0000256" key="3">
    <source>
        <dbReference type="ARBA" id="ARBA00008405"/>
    </source>
</evidence>
<dbReference type="Pfam" id="PF23765">
    <property type="entry name" value="Matrix_Paramyxo_C"/>
    <property type="match status" value="1"/>
</dbReference>
<dbReference type="GO" id="GO:0044423">
    <property type="term" value="C:virion component"/>
    <property type="evidence" value="ECO:0007669"/>
    <property type="project" value="UniProtKB-KW"/>
</dbReference>
<evidence type="ECO:0000259" key="7">
    <source>
        <dbReference type="Pfam" id="PF00661"/>
    </source>
</evidence>
<evidence type="ECO:0000256" key="5">
    <source>
        <dbReference type="ARBA" id="ARBA00022844"/>
    </source>
</evidence>
<feature type="domain" description="Matrix protein C-terminal Paramyxoviridae" evidence="8">
    <location>
        <begin position="190"/>
        <end position="350"/>
    </location>
</feature>